<sequence length="613" mass="66738">MNQPLAISPVQQYLERLHAELQTVSAGEIASYIPELTRADPDWLGIALVTVDGHVYQVGDSRQPFTVQSISKAVSYGLALEDRGLDAVLSKVGVEPTGEAFNSISLEPDTGRPLNPMINAGAIATTGLIEHEDGVDPLQHLLEAFRRYCGRELSIDEAVYRSESETGHRNRAIAHLLYGHGILDRRPEEVVDLYFRQCSMLVTARDLALMGACLANGGVNPVSGIVALKSDWVHRVLSIMSTCGMYDFSGGWIFNVGMPAKSGVGGGIMAVLPGQFGLGVFSPRLDDKGNSVRGIRVCERVSRDFGLHMFNVAQGTSASVIRRGYDCGQAPSRRRRGDLQQRWLQQHGERIRVLELQGQLLFGSAESVALQVLGALDDAEALIVDLKRLIDMDQASAGLLGDLCAKAQASGSYLFFTECRHLYPFRRHLQKSVIASQTPDWLVFDETDRALEWCESALLLQAGLPEAEGQGPALESQYLFAGFDEAELDAVRAAGAVQRFAPDTLIVKVGEPADCLYAILEGEAEVWVRTEEWPGKGGRLRLTTLGPATVFGEIGLLSDQDRTANVTAQSAMVCLQVPFAALDDALCAKMLVNLAAHFAEMLKRNARLLQYLA</sequence>
<keyword evidence="4 6" id="KW-0378">Hydrolase</keyword>
<dbReference type="NCBIfam" id="TIGR03814">
    <property type="entry name" value="Gln_ase"/>
    <property type="match status" value="1"/>
</dbReference>
<dbReference type="GO" id="GO:0004359">
    <property type="term" value="F:glutaminase activity"/>
    <property type="evidence" value="ECO:0007669"/>
    <property type="project" value="UniProtKB-UniRule"/>
</dbReference>
<dbReference type="FunFam" id="3.40.710.10:FF:000005">
    <property type="entry name" value="Glutaminase"/>
    <property type="match status" value="1"/>
</dbReference>
<dbReference type="PANTHER" id="PTHR12544:SF29">
    <property type="entry name" value="GLUTAMINASE"/>
    <property type="match status" value="1"/>
</dbReference>
<dbReference type="InterPro" id="IPR018488">
    <property type="entry name" value="cNMP-bd_CS"/>
</dbReference>
<dbReference type="InterPro" id="IPR015868">
    <property type="entry name" value="Glutaminase"/>
</dbReference>
<evidence type="ECO:0000256" key="3">
    <source>
        <dbReference type="ARBA" id="ARBA00012918"/>
    </source>
</evidence>
<dbReference type="PROSITE" id="PS50042">
    <property type="entry name" value="CNMP_BINDING_3"/>
    <property type="match status" value="1"/>
</dbReference>
<evidence type="ECO:0000313" key="10">
    <source>
        <dbReference type="Proteomes" id="UP001296776"/>
    </source>
</evidence>
<dbReference type="InterPro" id="IPR012338">
    <property type="entry name" value="Beta-lactam/transpept-like"/>
</dbReference>
<dbReference type="PANTHER" id="PTHR12544">
    <property type="entry name" value="GLUTAMINASE"/>
    <property type="match status" value="1"/>
</dbReference>
<dbReference type="AlphaFoldDB" id="A0AAJ0U361"/>
<keyword evidence="10" id="KW-1185">Reference proteome</keyword>
<dbReference type="GO" id="GO:0006537">
    <property type="term" value="P:glutamate biosynthetic process"/>
    <property type="evidence" value="ECO:0007669"/>
    <property type="project" value="TreeGrafter"/>
</dbReference>
<feature type="binding site" evidence="6">
    <location>
        <position position="246"/>
    </location>
    <ligand>
        <name>substrate</name>
    </ligand>
</feature>
<dbReference type="SUPFAM" id="SSF51206">
    <property type="entry name" value="cAMP-binding domain-like"/>
    <property type="match status" value="1"/>
</dbReference>
<dbReference type="Gene3D" id="3.30.750.24">
    <property type="entry name" value="STAS domain"/>
    <property type="match status" value="1"/>
</dbReference>
<feature type="binding site" evidence="6">
    <location>
        <position position="119"/>
    </location>
    <ligand>
        <name>substrate</name>
    </ligand>
</feature>
<dbReference type="Proteomes" id="UP001296776">
    <property type="component" value="Unassembled WGS sequence"/>
</dbReference>
<dbReference type="InterPro" id="IPR000595">
    <property type="entry name" value="cNMP-bd_dom"/>
</dbReference>
<dbReference type="HAMAP" id="MF_00313">
    <property type="entry name" value="Glutaminase"/>
    <property type="match status" value="1"/>
</dbReference>
<dbReference type="RefSeq" id="WP_200345608.1">
    <property type="nucleotide sequence ID" value="NZ_NRSJ01000010.1"/>
</dbReference>
<dbReference type="EC" id="3.5.1.2" evidence="3 6"/>
<comment type="catalytic activity">
    <reaction evidence="5 6">
        <text>L-glutamine + H2O = L-glutamate + NH4(+)</text>
        <dbReference type="Rhea" id="RHEA:15889"/>
        <dbReference type="ChEBI" id="CHEBI:15377"/>
        <dbReference type="ChEBI" id="CHEBI:28938"/>
        <dbReference type="ChEBI" id="CHEBI:29985"/>
        <dbReference type="ChEBI" id="CHEBI:58359"/>
        <dbReference type="EC" id="3.5.1.2"/>
    </reaction>
</comment>
<proteinExistence type="inferred from homology"/>
<reference evidence="9" key="2">
    <citation type="journal article" date="2020" name="Microorganisms">
        <title>Osmotic Adaptation and Compatible Solute Biosynthesis of Phototrophic Bacteria as Revealed from Genome Analyses.</title>
        <authorList>
            <person name="Imhoff J.F."/>
            <person name="Rahn T."/>
            <person name="Kunzel S."/>
            <person name="Keller A."/>
            <person name="Neulinger S.C."/>
        </authorList>
    </citation>
    <scope>NUCLEOTIDE SEQUENCE</scope>
    <source>
        <strain evidence="9">DSM 11080</strain>
    </source>
</reference>
<accession>A0AAJ0U361</accession>
<dbReference type="InterPro" id="IPR036513">
    <property type="entry name" value="STAS_dom_sf"/>
</dbReference>
<organism evidence="9 10">
    <name type="scientific">Halochromatium glycolicum</name>
    <dbReference type="NCBI Taxonomy" id="85075"/>
    <lineage>
        <taxon>Bacteria</taxon>
        <taxon>Pseudomonadati</taxon>
        <taxon>Pseudomonadota</taxon>
        <taxon>Gammaproteobacteria</taxon>
        <taxon>Chromatiales</taxon>
        <taxon>Chromatiaceae</taxon>
        <taxon>Halochromatium</taxon>
    </lineage>
</organism>
<evidence type="ECO:0000256" key="4">
    <source>
        <dbReference type="ARBA" id="ARBA00022801"/>
    </source>
</evidence>
<feature type="domain" description="Cyclic nucleotide-binding" evidence="7">
    <location>
        <begin position="479"/>
        <end position="586"/>
    </location>
</feature>
<name>A0AAJ0U361_9GAMM</name>
<dbReference type="CDD" id="cd07042">
    <property type="entry name" value="STAS_SulP_like_sulfate_transporter"/>
    <property type="match status" value="1"/>
</dbReference>
<feature type="binding site" evidence="6">
    <location>
        <position position="264"/>
    </location>
    <ligand>
        <name>substrate</name>
    </ligand>
</feature>
<dbReference type="InterPro" id="IPR018490">
    <property type="entry name" value="cNMP-bd_dom_sf"/>
</dbReference>
<feature type="binding site" evidence="6">
    <location>
        <position position="163"/>
    </location>
    <ligand>
        <name>substrate</name>
    </ligand>
</feature>
<comment type="subunit">
    <text evidence="2 6">Homotetramer.</text>
</comment>
<dbReference type="SMART" id="SM00100">
    <property type="entry name" value="cNMP"/>
    <property type="match status" value="1"/>
</dbReference>
<dbReference type="InterPro" id="IPR014710">
    <property type="entry name" value="RmlC-like_jellyroll"/>
</dbReference>
<evidence type="ECO:0000313" key="9">
    <source>
        <dbReference type="EMBL" id="MBK1704414.1"/>
    </source>
</evidence>
<feature type="binding site" evidence="6">
    <location>
        <position position="194"/>
    </location>
    <ligand>
        <name>substrate</name>
    </ligand>
</feature>
<dbReference type="PROSITE" id="PS00889">
    <property type="entry name" value="CNMP_BINDING_2"/>
    <property type="match status" value="1"/>
</dbReference>
<keyword evidence="6" id="KW-0007">Acetylation</keyword>
<feature type="binding site" evidence="6">
    <location>
        <position position="170"/>
    </location>
    <ligand>
        <name>substrate</name>
    </ligand>
</feature>
<dbReference type="GO" id="GO:0006543">
    <property type="term" value="P:L-glutamine catabolic process"/>
    <property type="evidence" value="ECO:0007669"/>
    <property type="project" value="TreeGrafter"/>
</dbReference>
<dbReference type="SUPFAM" id="SSF52091">
    <property type="entry name" value="SpoIIaa-like"/>
    <property type="match status" value="1"/>
</dbReference>
<comment type="similarity">
    <text evidence="1 6">Belongs to the glutaminase family.</text>
</comment>
<gene>
    <name evidence="6 9" type="primary">glsA</name>
    <name evidence="9" type="ORF">CKO40_07655</name>
</gene>
<dbReference type="InterPro" id="IPR002645">
    <property type="entry name" value="STAS_dom"/>
</dbReference>
<protein>
    <recommendedName>
        <fullName evidence="3 6">Glutaminase</fullName>
        <ecNumber evidence="3 6">3.5.1.2</ecNumber>
    </recommendedName>
</protein>
<reference evidence="9" key="1">
    <citation type="submission" date="2017-08" db="EMBL/GenBank/DDBJ databases">
        <authorList>
            <person name="Imhoff J.F."/>
            <person name="Rahn T."/>
            <person name="Kuenzel S."/>
            <person name="Neulinger S.C."/>
        </authorList>
    </citation>
    <scope>NUCLEOTIDE SEQUENCE</scope>
    <source>
        <strain evidence="9">DSM 11080</strain>
    </source>
</reference>
<dbReference type="Gene3D" id="2.60.120.10">
    <property type="entry name" value="Jelly Rolls"/>
    <property type="match status" value="1"/>
</dbReference>
<evidence type="ECO:0000256" key="6">
    <source>
        <dbReference type="HAMAP-Rule" id="MF_00313"/>
    </source>
</evidence>
<dbReference type="SUPFAM" id="SSF56601">
    <property type="entry name" value="beta-lactamase/transpeptidase-like"/>
    <property type="match status" value="1"/>
</dbReference>
<dbReference type="Pfam" id="PF04960">
    <property type="entry name" value="Glutaminase"/>
    <property type="match status" value="1"/>
</dbReference>
<dbReference type="PROSITE" id="PS50801">
    <property type="entry name" value="STAS"/>
    <property type="match status" value="1"/>
</dbReference>
<dbReference type="CDD" id="cd00038">
    <property type="entry name" value="CAP_ED"/>
    <property type="match status" value="1"/>
</dbReference>
<evidence type="ECO:0000256" key="5">
    <source>
        <dbReference type="ARBA" id="ARBA00049534"/>
    </source>
</evidence>
<comment type="caution">
    <text evidence="9">The sequence shown here is derived from an EMBL/GenBank/DDBJ whole genome shotgun (WGS) entry which is preliminary data.</text>
</comment>
<dbReference type="Pfam" id="PF01740">
    <property type="entry name" value="STAS"/>
    <property type="match status" value="1"/>
</dbReference>
<evidence type="ECO:0000256" key="1">
    <source>
        <dbReference type="ARBA" id="ARBA00011076"/>
    </source>
</evidence>
<dbReference type="EMBL" id="NRSJ01000010">
    <property type="protein sequence ID" value="MBK1704414.1"/>
    <property type="molecule type" value="Genomic_DNA"/>
</dbReference>
<feature type="domain" description="STAS" evidence="8">
    <location>
        <begin position="351"/>
        <end position="454"/>
    </location>
</feature>
<dbReference type="Pfam" id="PF00027">
    <property type="entry name" value="cNMP_binding"/>
    <property type="match status" value="1"/>
</dbReference>
<evidence type="ECO:0000259" key="7">
    <source>
        <dbReference type="PROSITE" id="PS50042"/>
    </source>
</evidence>
<evidence type="ECO:0000256" key="2">
    <source>
        <dbReference type="ARBA" id="ARBA00011881"/>
    </source>
</evidence>
<feature type="binding site" evidence="6">
    <location>
        <position position="69"/>
    </location>
    <ligand>
        <name>substrate</name>
    </ligand>
</feature>
<evidence type="ECO:0000259" key="8">
    <source>
        <dbReference type="PROSITE" id="PS50801"/>
    </source>
</evidence>
<dbReference type="Gene3D" id="3.40.710.10">
    <property type="entry name" value="DD-peptidase/beta-lactamase superfamily"/>
    <property type="match status" value="1"/>
</dbReference>